<dbReference type="EMBL" id="LS991952">
    <property type="protein sequence ID" value="SYV95360.1"/>
    <property type="molecule type" value="Genomic_DNA"/>
</dbReference>
<proteinExistence type="predicted"/>
<gene>
    <name evidence="1" type="ORF">NCTC10115_01367</name>
</gene>
<evidence type="ECO:0000313" key="2">
    <source>
        <dbReference type="Proteomes" id="UP000260136"/>
    </source>
</evidence>
<dbReference type="InterPro" id="IPR004618">
    <property type="entry name" value="AsnA"/>
</dbReference>
<dbReference type="GO" id="GO:0005737">
    <property type="term" value="C:cytoplasm"/>
    <property type="evidence" value="ECO:0007669"/>
    <property type="project" value="InterPro"/>
</dbReference>
<sequence length="52" mass="5840">MKKLTLLETELAIKYIKDLFQNALSKELNLLRVSAPLIIAPDSGLNDNLNGW</sequence>
<dbReference type="GO" id="GO:0004071">
    <property type="term" value="F:aspartate-ammonia ligase activity"/>
    <property type="evidence" value="ECO:0007669"/>
    <property type="project" value="InterPro"/>
</dbReference>
<evidence type="ECO:0000313" key="1">
    <source>
        <dbReference type="EMBL" id="SYV95360.1"/>
    </source>
</evidence>
<dbReference type="Gene3D" id="3.30.930.10">
    <property type="entry name" value="Bira Bifunctional Protein, Domain 2"/>
    <property type="match status" value="1"/>
</dbReference>
<dbReference type="InterPro" id="IPR045864">
    <property type="entry name" value="aa-tRNA-synth_II/BPL/LPL"/>
</dbReference>
<organism evidence="1 2">
    <name type="scientific">Mycoplasmoides gallisepticum</name>
    <name type="common">Mycoplasma gallisepticum</name>
    <dbReference type="NCBI Taxonomy" id="2096"/>
    <lineage>
        <taxon>Bacteria</taxon>
        <taxon>Bacillati</taxon>
        <taxon>Mycoplasmatota</taxon>
        <taxon>Mycoplasmoidales</taxon>
        <taxon>Mycoplasmoidaceae</taxon>
        <taxon>Mycoplasmoides</taxon>
    </lineage>
</organism>
<dbReference type="SUPFAM" id="SSF55681">
    <property type="entry name" value="Class II aaRS and biotin synthetases"/>
    <property type="match status" value="1"/>
</dbReference>
<dbReference type="Proteomes" id="UP000260136">
    <property type="component" value="Chromosome"/>
</dbReference>
<feature type="non-terminal residue" evidence="1">
    <location>
        <position position="52"/>
    </location>
</feature>
<dbReference type="GO" id="GO:0006529">
    <property type="term" value="P:asparagine biosynthetic process"/>
    <property type="evidence" value="ECO:0007669"/>
    <property type="project" value="InterPro"/>
</dbReference>
<protein>
    <submittedName>
        <fullName evidence="1">Asparagine synthetase AsnA</fullName>
    </submittedName>
</protein>
<dbReference type="AlphaFoldDB" id="A0A3B0PHP5"/>
<name>A0A3B0PHP5_MYCGL</name>
<dbReference type="Pfam" id="PF03590">
    <property type="entry name" value="AsnA"/>
    <property type="match status" value="1"/>
</dbReference>
<reference evidence="2" key="1">
    <citation type="submission" date="2018-06" db="EMBL/GenBank/DDBJ databases">
        <authorList>
            <consortium name="Pathogen Informatics"/>
        </authorList>
    </citation>
    <scope>NUCLEOTIDE SEQUENCE [LARGE SCALE GENOMIC DNA]</scope>
    <source>
        <strain evidence="2">NCTC10115</strain>
    </source>
</reference>
<accession>A0A3B0PHP5</accession>